<evidence type="ECO:0000313" key="3">
    <source>
        <dbReference type="Proteomes" id="UP000766486"/>
    </source>
</evidence>
<name>A0ABY6UHP0_BIOOC</name>
<dbReference type="InterPro" id="IPR036047">
    <property type="entry name" value="F-box-like_dom_sf"/>
</dbReference>
<dbReference type="InterPro" id="IPR001810">
    <property type="entry name" value="F-box_dom"/>
</dbReference>
<feature type="non-terminal residue" evidence="2">
    <location>
        <position position="565"/>
    </location>
</feature>
<keyword evidence="3" id="KW-1185">Reference proteome</keyword>
<dbReference type="EMBL" id="CABFNS010000800">
    <property type="protein sequence ID" value="VUC29377.1"/>
    <property type="molecule type" value="Genomic_DNA"/>
</dbReference>
<dbReference type="Pfam" id="PF24539">
    <property type="entry name" value="DUF7600"/>
    <property type="match status" value="1"/>
</dbReference>
<dbReference type="PROSITE" id="PS50181">
    <property type="entry name" value="FBOX"/>
    <property type="match status" value="1"/>
</dbReference>
<protein>
    <recommendedName>
        <fullName evidence="1">F-box domain-containing protein</fullName>
    </recommendedName>
</protein>
<reference evidence="2 3" key="1">
    <citation type="submission" date="2019-06" db="EMBL/GenBank/DDBJ databases">
        <authorList>
            <person name="Broberg M."/>
        </authorList>
    </citation>
    <scope>NUCLEOTIDE SEQUENCE [LARGE SCALE GENOMIC DNA]</scope>
</reference>
<evidence type="ECO:0000259" key="1">
    <source>
        <dbReference type="PROSITE" id="PS50181"/>
    </source>
</evidence>
<sequence>MESACVLCGVAISFRFSKQWLREFRAIYVEDGDLDNIRLSGIGSSDEDNYSRSCPMDPNHRYDDVDLHPDPTFKLGVSRASLDPQRINDPITRHGYAFHSQCWTLLNRVFNPDLRLLFHVCLAMPRTADTIPGILDWGHEYDGATFYSKYDLTPTIACQYPDDLVDLDTDGVFRADPIDIPGFQQQRDKAAFLENPFYVRQEIQQTGEDPFDLLPVEILQFITTYLPSRDLANLRLSSPVFAVLDISESFWASRFSIGHEFHYIFEASSYLSKSWKALYLSLQSWVQLSPGLKNRRRIWGLARKLEALQNQMVEAPCCHGNALSSITEPTAEEDNGHWQTASRSLFDPAGDDFSHGSRVLRIRLFNFSEPLELSQLHVSFVLINDAKYVSRLSITHTNGHFQCLGYIHPNNQQSILFPKPQLVHGWRLAFSLSVIVSIAVVFEDEQVSPFTYDLHTLTSIKLKYTDSSKDLLFGHNGPYDSMPAKRMYDPPQDTRYVATIDGPGGERLTAIHVQLTGITIRGLKIQTNRELKELFSLSSKSRFSDLEWKTLETSKGAITGIYAYC</sequence>
<organism evidence="2 3">
    <name type="scientific">Bionectria ochroleuca</name>
    <name type="common">Gliocladium roseum</name>
    <dbReference type="NCBI Taxonomy" id="29856"/>
    <lineage>
        <taxon>Eukaryota</taxon>
        <taxon>Fungi</taxon>
        <taxon>Dikarya</taxon>
        <taxon>Ascomycota</taxon>
        <taxon>Pezizomycotina</taxon>
        <taxon>Sordariomycetes</taxon>
        <taxon>Hypocreomycetidae</taxon>
        <taxon>Hypocreales</taxon>
        <taxon>Bionectriaceae</taxon>
        <taxon>Clonostachys</taxon>
    </lineage>
</organism>
<proteinExistence type="predicted"/>
<evidence type="ECO:0000313" key="2">
    <source>
        <dbReference type="EMBL" id="VUC29377.1"/>
    </source>
</evidence>
<comment type="caution">
    <text evidence="2">The sequence shown here is derived from an EMBL/GenBank/DDBJ whole genome shotgun (WGS) entry which is preliminary data.</text>
</comment>
<accession>A0ABY6UHP0</accession>
<gene>
    <name evidence="2" type="ORF">CLO192961_LOCUS258929</name>
</gene>
<feature type="domain" description="F-box" evidence="1">
    <location>
        <begin position="208"/>
        <end position="254"/>
    </location>
</feature>
<dbReference type="Proteomes" id="UP000766486">
    <property type="component" value="Unassembled WGS sequence"/>
</dbReference>
<dbReference type="InterPro" id="IPR056021">
    <property type="entry name" value="DUF7600"/>
</dbReference>
<dbReference type="SUPFAM" id="SSF81383">
    <property type="entry name" value="F-box domain"/>
    <property type="match status" value="1"/>
</dbReference>